<feature type="transmembrane region" description="Helical" evidence="5">
    <location>
        <begin position="248"/>
        <end position="275"/>
    </location>
</feature>
<dbReference type="AlphaFoldDB" id="A0A2U2C9X3"/>
<keyword evidence="2 5" id="KW-1133">Transmembrane helix</keyword>
<evidence type="ECO:0000259" key="6">
    <source>
        <dbReference type="PROSITE" id="PS50850"/>
    </source>
</evidence>
<feature type="transmembrane region" description="Helical" evidence="5">
    <location>
        <begin position="287"/>
        <end position="305"/>
    </location>
</feature>
<feature type="transmembrane region" description="Helical" evidence="5">
    <location>
        <begin position="400"/>
        <end position="419"/>
    </location>
</feature>
<keyword evidence="3 5" id="KW-0472">Membrane</keyword>
<evidence type="ECO:0000256" key="1">
    <source>
        <dbReference type="ARBA" id="ARBA00022692"/>
    </source>
</evidence>
<evidence type="ECO:0000256" key="3">
    <source>
        <dbReference type="ARBA" id="ARBA00023136"/>
    </source>
</evidence>
<dbReference type="EMBL" id="QEYD01000006">
    <property type="protein sequence ID" value="PWE28652.1"/>
    <property type="molecule type" value="Genomic_DNA"/>
</dbReference>
<dbReference type="InterPro" id="IPR020846">
    <property type="entry name" value="MFS_dom"/>
</dbReference>
<dbReference type="SUPFAM" id="SSF103473">
    <property type="entry name" value="MFS general substrate transporter"/>
    <property type="match status" value="1"/>
</dbReference>
<dbReference type="GO" id="GO:0022857">
    <property type="term" value="F:transmembrane transporter activity"/>
    <property type="evidence" value="ECO:0007669"/>
    <property type="project" value="InterPro"/>
</dbReference>
<dbReference type="InterPro" id="IPR036259">
    <property type="entry name" value="MFS_trans_sf"/>
</dbReference>
<feature type="region of interest" description="Disordered" evidence="4">
    <location>
        <begin position="1"/>
        <end position="33"/>
    </location>
</feature>
<protein>
    <submittedName>
        <fullName evidence="7">MFS transporter</fullName>
    </submittedName>
</protein>
<evidence type="ECO:0000256" key="5">
    <source>
        <dbReference type="SAM" id="Phobius"/>
    </source>
</evidence>
<dbReference type="PANTHER" id="PTHR23534">
    <property type="entry name" value="MFS PERMEASE"/>
    <property type="match status" value="1"/>
</dbReference>
<reference evidence="7 8" key="1">
    <citation type="submission" date="2018-05" db="EMBL/GenBank/DDBJ databases">
        <title>Pararhodobacter marina sp. nov., isolated from deep-sea water of the Indian Ocean.</title>
        <authorList>
            <person name="Lai Q.Sr."/>
            <person name="Liu X."/>
            <person name="Shao Z."/>
        </authorList>
    </citation>
    <scope>NUCLEOTIDE SEQUENCE [LARGE SCALE GENOMIC DNA]</scope>
    <source>
        <strain evidence="7 8">CIC4N-9</strain>
    </source>
</reference>
<comment type="caution">
    <text evidence="7">The sequence shown here is derived from an EMBL/GenBank/DDBJ whole genome shotgun (WGS) entry which is preliminary data.</text>
</comment>
<feature type="transmembrane region" description="Helical" evidence="5">
    <location>
        <begin position="134"/>
        <end position="156"/>
    </location>
</feature>
<feature type="transmembrane region" description="Helical" evidence="5">
    <location>
        <begin position="43"/>
        <end position="72"/>
    </location>
</feature>
<feature type="transmembrane region" description="Helical" evidence="5">
    <location>
        <begin position="312"/>
        <end position="331"/>
    </location>
</feature>
<feature type="domain" description="Major facilitator superfamily (MFS) profile" evidence="6">
    <location>
        <begin position="244"/>
        <end position="428"/>
    </location>
</feature>
<dbReference type="Gene3D" id="1.20.1250.20">
    <property type="entry name" value="MFS general substrate transporter like domains"/>
    <property type="match status" value="1"/>
</dbReference>
<dbReference type="PANTHER" id="PTHR23534:SF1">
    <property type="entry name" value="MAJOR FACILITATOR SUPERFAMILY PROTEIN"/>
    <property type="match status" value="1"/>
</dbReference>
<accession>A0A2U2C9X3</accession>
<feature type="transmembrane region" description="Helical" evidence="5">
    <location>
        <begin position="337"/>
        <end position="362"/>
    </location>
</feature>
<sequence length="428" mass="44419">MFSGMIHASGTGDRVDFRPRPAVPRKGPEMASTEPKARLPRNVYLLMLSQAFAGALPPIMVSLGGLIGAMLAPSPYLVTLPVSMFMVGTCIATIPAALLFGRFGRRPVYLGGALVAVTGALTCAWGVYTGSFLLFCLGALLFGLNIACVQSFRFAAQQGLPSGLRARAVSVVLLGGIGSAVIGPQIAIHSNDMIIGAPYVAAFLGQAMLAALTLPFLAGLRLPRTPIAQPATPLPRGRHGLPPLTRAYVIAVICGAFAYGSMTFTMTAAPLAMIACGFSEADAALGIQWHIIGMFAPSFVTGRLIDRYGYRPVMITGIVLVVAGAVLALSGEARANFWGTLILLGVGWNFAYTGSTVMIARASAAAGSVALQGMADFMIFAFVAAASLLAGVLFQLSGWAVLNITVLVALGLILGLVTLDSRSARRAA</sequence>
<proteinExistence type="predicted"/>
<organism evidence="7 8">
    <name type="scientific">Pararhodobacter marinus</name>
    <dbReference type="NCBI Taxonomy" id="2184063"/>
    <lineage>
        <taxon>Bacteria</taxon>
        <taxon>Pseudomonadati</taxon>
        <taxon>Pseudomonadota</taxon>
        <taxon>Alphaproteobacteria</taxon>
        <taxon>Rhodobacterales</taxon>
        <taxon>Paracoccaceae</taxon>
        <taxon>Pararhodobacter</taxon>
    </lineage>
</organism>
<gene>
    <name evidence="7" type="ORF">C4N9_11765</name>
</gene>
<name>A0A2U2C9X3_9RHOB</name>
<keyword evidence="8" id="KW-1185">Reference proteome</keyword>
<feature type="transmembrane region" description="Helical" evidence="5">
    <location>
        <begin position="168"/>
        <end position="188"/>
    </location>
</feature>
<feature type="transmembrane region" description="Helical" evidence="5">
    <location>
        <begin position="194"/>
        <end position="217"/>
    </location>
</feature>
<evidence type="ECO:0000256" key="4">
    <source>
        <dbReference type="SAM" id="MobiDB-lite"/>
    </source>
</evidence>
<keyword evidence="1 5" id="KW-0812">Transmembrane</keyword>
<dbReference type="PROSITE" id="PS50850">
    <property type="entry name" value="MFS"/>
    <property type="match status" value="1"/>
</dbReference>
<evidence type="ECO:0000313" key="8">
    <source>
        <dbReference type="Proteomes" id="UP000244940"/>
    </source>
</evidence>
<feature type="transmembrane region" description="Helical" evidence="5">
    <location>
        <begin position="78"/>
        <end position="101"/>
    </location>
</feature>
<feature type="transmembrane region" description="Helical" evidence="5">
    <location>
        <begin position="374"/>
        <end position="394"/>
    </location>
</feature>
<feature type="transmembrane region" description="Helical" evidence="5">
    <location>
        <begin position="108"/>
        <end position="128"/>
    </location>
</feature>
<evidence type="ECO:0000256" key="2">
    <source>
        <dbReference type="ARBA" id="ARBA00022989"/>
    </source>
</evidence>
<dbReference type="Proteomes" id="UP000244940">
    <property type="component" value="Unassembled WGS sequence"/>
</dbReference>
<evidence type="ECO:0000313" key="7">
    <source>
        <dbReference type="EMBL" id="PWE28652.1"/>
    </source>
</evidence>